<evidence type="ECO:0000313" key="2">
    <source>
        <dbReference type="EMBL" id="MDM0044152.1"/>
    </source>
</evidence>
<dbReference type="RefSeq" id="WP_286659211.1">
    <property type="nucleotide sequence ID" value="NZ_JASZYV010000001.1"/>
</dbReference>
<keyword evidence="1" id="KW-0732">Signal</keyword>
<comment type="caution">
    <text evidence="2">The sequence shown here is derived from an EMBL/GenBank/DDBJ whole genome shotgun (WGS) entry which is preliminary data.</text>
</comment>
<keyword evidence="2" id="KW-0378">Hydrolase</keyword>
<protein>
    <submittedName>
        <fullName evidence="2">Pectin acetylesterase-family hydrolase</fullName>
    </submittedName>
</protein>
<dbReference type="GO" id="GO:0016787">
    <property type="term" value="F:hydrolase activity"/>
    <property type="evidence" value="ECO:0007669"/>
    <property type="project" value="UniProtKB-KW"/>
</dbReference>
<name>A0ABT7N895_9BURK</name>
<organism evidence="2 3">
    <name type="scientific">Variovorax dokdonensis</name>
    <dbReference type="NCBI Taxonomy" id="344883"/>
    <lineage>
        <taxon>Bacteria</taxon>
        <taxon>Pseudomonadati</taxon>
        <taxon>Pseudomonadota</taxon>
        <taxon>Betaproteobacteria</taxon>
        <taxon>Burkholderiales</taxon>
        <taxon>Comamonadaceae</taxon>
        <taxon>Variovorax</taxon>
    </lineage>
</organism>
<dbReference type="EMBL" id="JASZYV010000001">
    <property type="protein sequence ID" value="MDM0044152.1"/>
    <property type="molecule type" value="Genomic_DNA"/>
</dbReference>
<dbReference type="PANTHER" id="PTHR21562:SF83">
    <property type="entry name" value="PECTIN ACETYLESTERASE 4"/>
    <property type="match status" value="1"/>
</dbReference>
<dbReference type="InterPro" id="IPR004963">
    <property type="entry name" value="PAE/NOTUM"/>
</dbReference>
<accession>A0ABT7N895</accession>
<sequence>MTEKIWVRRIGKSLRGVLAVGILATGAMTTQASATVLEALQASATVVANQVAQLAQKAVHDVTNGGEPGNYGFFQSAWHLLFPTSADNPPAAGNNQWGEYTVPQVDSQVSLNKYFSWQKVELPLSSGAVCGDGSNYKFFVNLTNASNNLLIFMEGGGGCTDYAGCTGKHPQRNPDGSWQFDGQGNVVEAPGPAVAHLDGINDNHMDFIGSVLAGSVQPGDLVAPFLTRLSFLDASRVKVQDWNMVFLPYCTGDGYVGDNVAALPRLDGKAGKVMRFNGVKNMVGTLGWLRSNLPRPAQVFLTGQSAGSLSTDVHRLTVRKILNPSDSLYSLADAGFVGTEDPVNRDDVNYPATRFMSEVKKQWWGSDPAQQVLSRYPKTLAGELPGFSLANISNVSELISNKYPEDRVVFVNARSDLNFPNYGYHFNPQYVQAARLTGNVNLSEVPAYFSPLGNYVRTSWNKELDHKISTFQRLGPNQGYFMPSGRRLNQSHCMTALTYEGTTNQDTGHSTVDAINNLLDRSRPPVFREKESDPTRGLYAPLGYNLQAAKLLGGESIFAPPLN</sequence>
<evidence type="ECO:0000256" key="1">
    <source>
        <dbReference type="SAM" id="SignalP"/>
    </source>
</evidence>
<keyword evidence="3" id="KW-1185">Reference proteome</keyword>
<proteinExistence type="predicted"/>
<dbReference type="Proteomes" id="UP001174908">
    <property type="component" value="Unassembled WGS sequence"/>
</dbReference>
<feature type="signal peptide" evidence="1">
    <location>
        <begin position="1"/>
        <end position="34"/>
    </location>
</feature>
<dbReference type="PANTHER" id="PTHR21562">
    <property type="entry name" value="NOTUM-RELATED"/>
    <property type="match status" value="1"/>
</dbReference>
<reference evidence="2" key="1">
    <citation type="submission" date="2023-06" db="EMBL/GenBank/DDBJ databases">
        <authorList>
            <person name="Jiang Y."/>
            <person name="Liu Q."/>
        </authorList>
    </citation>
    <scope>NUCLEOTIDE SEQUENCE</scope>
    <source>
        <strain evidence="2">CGMCC 1.12089</strain>
    </source>
</reference>
<dbReference type="Pfam" id="PF03283">
    <property type="entry name" value="PAE"/>
    <property type="match status" value="1"/>
</dbReference>
<gene>
    <name evidence="2" type="ORF">QTH91_06635</name>
</gene>
<evidence type="ECO:0000313" key="3">
    <source>
        <dbReference type="Proteomes" id="UP001174908"/>
    </source>
</evidence>
<feature type="chain" id="PRO_5047452985" evidence="1">
    <location>
        <begin position="35"/>
        <end position="563"/>
    </location>
</feature>